<evidence type="ECO:0000313" key="3">
    <source>
        <dbReference type="EMBL" id="TFK32347.1"/>
    </source>
</evidence>
<dbReference type="AlphaFoldDB" id="A0A5C3LHK4"/>
<dbReference type="InterPro" id="IPR021967">
    <property type="entry name" value="Nup98_C"/>
</dbReference>
<evidence type="ECO:0000313" key="4">
    <source>
        <dbReference type="Proteomes" id="UP000308652"/>
    </source>
</evidence>
<feature type="compositionally biased region" description="Basic and acidic residues" evidence="1">
    <location>
        <begin position="182"/>
        <end position="198"/>
    </location>
</feature>
<feature type="compositionally biased region" description="Basic residues" evidence="1">
    <location>
        <begin position="68"/>
        <end position="79"/>
    </location>
</feature>
<dbReference type="OrthoDB" id="3797628at2759"/>
<feature type="region of interest" description="Disordered" evidence="1">
    <location>
        <begin position="707"/>
        <end position="727"/>
    </location>
</feature>
<dbReference type="Pfam" id="PF12110">
    <property type="entry name" value="Nup96"/>
    <property type="match status" value="1"/>
</dbReference>
<dbReference type="Proteomes" id="UP000308652">
    <property type="component" value="Unassembled WGS sequence"/>
</dbReference>
<dbReference type="EMBL" id="ML213678">
    <property type="protein sequence ID" value="TFK32347.1"/>
    <property type="molecule type" value="Genomic_DNA"/>
</dbReference>
<feature type="region of interest" description="Disordered" evidence="1">
    <location>
        <begin position="1"/>
        <end position="120"/>
    </location>
</feature>
<gene>
    <name evidence="3" type="ORF">BDQ12DRAFT_659329</name>
</gene>
<keyword evidence="4" id="KW-1185">Reference proteome</keyword>
<sequence length="997" mass="108578">MARFRAYTTDSSSSEEEPAVETKTQPPKLSTHIRPHNGVHSGDEEHSDSGSSSSSSSSEMLEEDLVTSRRRARPSKTRGRNALVEDENGEIQYAHTVGVRVSPPSSLGSSPPPTGRATTSTTIPWAQAIGVDAQKMHVMQTSLFRMPEEAAALKALNHPQKPPLPRVNLRAPPQLLNRKHSRDSDGDGQRFEPRERASFAHDIEPPVYRPSRKYARVETSSSIANDYEGAFVDAGLAMGRSFRVSWGPRGSLVHLGSICGPFSNLTSSANSSIVTITPHIAPHSAVALAATTAPSSQLPASSPPIIASKLLQHQLSHTPITRDEVGIPFAYPSSVAFSSSENGSALPDTQSATLNFASFNALFPSTETTGPAALFRLGSALFDPMDLHLKVSKRGMPSAITPDIRNRVSLLRRKTSLSKWLEESVKSSVEGDVRVKANGNAPSVPYTAADKIFTQLTGHRIEGACETARDEGYPRLSILIAQAGGDANFKAEILEQLAIWKEDKLGPNSAGAPQGLINRGVWRVYSLLAGLLGGEDDDTTDVGQNVCAGLDWKRVFGLCLWYAESVDASVADVVRAYENLLLRRSNIVAKPIPTWLVNAQKKAGSTAPHSLFAPSRLGLRFGSSLDKEPEDALYALIKLHADPALSLSRVLDPLSFGPSGLDWGISMCWHLYIILSRVMRVRDFADRGEPAPDARKLRLHNGVATGINGHAHSSDGDETDGDDVEGHSPTADLLASSYAFQLESWGMIQEAVFVLLHLEGSVGREKAIKDLLARSAPTLDTWMTRGLVGSLKIPMAWVDEAKAVYALNQGDVFAAYEYYLDAGLYNPAHEIAVLELAPDAIIRKDLELLKIIFERFTGERRKEKIDGWFLRGKAFLDYVEIMIELPKLQEQLDTENEEGLSAIPDASQLQAIDDLTRRVPNLIGILPDVLYRSRMNDARHVAALEEMVKGLLSILKRSKPIVLTQIHQPVLSMVDAATKLELVRGTGYARFLQSIGA</sequence>
<dbReference type="STRING" id="68775.A0A5C3LHK4"/>
<dbReference type="Gene3D" id="1.25.40.690">
    <property type="match status" value="1"/>
</dbReference>
<feature type="region of interest" description="Disordered" evidence="1">
    <location>
        <begin position="157"/>
        <end position="198"/>
    </location>
</feature>
<feature type="domain" description="Nuclear pore complex protein NUP96 C-terminal" evidence="2">
    <location>
        <begin position="451"/>
        <end position="805"/>
    </location>
</feature>
<protein>
    <submittedName>
        <fullName evidence="3">Nuclear protein 96-domain-containing protein</fullName>
    </submittedName>
</protein>
<proteinExistence type="predicted"/>
<accession>A0A5C3LHK4</accession>
<reference evidence="3 4" key="1">
    <citation type="journal article" date="2019" name="Nat. Ecol. Evol.">
        <title>Megaphylogeny resolves global patterns of mushroom evolution.</title>
        <authorList>
            <person name="Varga T."/>
            <person name="Krizsan K."/>
            <person name="Foldi C."/>
            <person name="Dima B."/>
            <person name="Sanchez-Garcia M."/>
            <person name="Sanchez-Ramirez S."/>
            <person name="Szollosi G.J."/>
            <person name="Szarkandi J.G."/>
            <person name="Papp V."/>
            <person name="Albert L."/>
            <person name="Andreopoulos W."/>
            <person name="Angelini C."/>
            <person name="Antonin V."/>
            <person name="Barry K.W."/>
            <person name="Bougher N.L."/>
            <person name="Buchanan P."/>
            <person name="Buyck B."/>
            <person name="Bense V."/>
            <person name="Catcheside P."/>
            <person name="Chovatia M."/>
            <person name="Cooper J."/>
            <person name="Damon W."/>
            <person name="Desjardin D."/>
            <person name="Finy P."/>
            <person name="Geml J."/>
            <person name="Haridas S."/>
            <person name="Hughes K."/>
            <person name="Justo A."/>
            <person name="Karasinski D."/>
            <person name="Kautmanova I."/>
            <person name="Kiss B."/>
            <person name="Kocsube S."/>
            <person name="Kotiranta H."/>
            <person name="LaButti K.M."/>
            <person name="Lechner B.E."/>
            <person name="Liimatainen K."/>
            <person name="Lipzen A."/>
            <person name="Lukacs Z."/>
            <person name="Mihaltcheva S."/>
            <person name="Morgado L.N."/>
            <person name="Niskanen T."/>
            <person name="Noordeloos M.E."/>
            <person name="Ohm R.A."/>
            <person name="Ortiz-Santana B."/>
            <person name="Ovrebo C."/>
            <person name="Racz N."/>
            <person name="Riley R."/>
            <person name="Savchenko A."/>
            <person name="Shiryaev A."/>
            <person name="Soop K."/>
            <person name="Spirin V."/>
            <person name="Szebenyi C."/>
            <person name="Tomsovsky M."/>
            <person name="Tulloss R.E."/>
            <person name="Uehling J."/>
            <person name="Grigoriev I.V."/>
            <person name="Vagvolgyi C."/>
            <person name="Papp T."/>
            <person name="Martin F.M."/>
            <person name="Miettinen O."/>
            <person name="Hibbett D.S."/>
            <person name="Nagy L.G."/>
        </authorList>
    </citation>
    <scope>NUCLEOTIDE SEQUENCE [LARGE SCALE GENOMIC DNA]</scope>
    <source>
        <strain evidence="3 4">CBS 166.37</strain>
    </source>
</reference>
<feature type="compositionally biased region" description="Low complexity" evidence="1">
    <location>
        <begin position="49"/>
        <end position="58"/>
    </location>
</feature>
<organism evidence="3 4">
    <name type="scientific">Crucibulum laeve</name>
    <dbReference type="NCBI Taxonomy" id="68775"/>
    <lineage>
        <taxon>Eukaryota</taxon>
        <taxon>Fungi</taxon>
        <taxon>Dikarya</taxon>
        <taxon>Basidiomycota</taxon>
        <taxon>Agaricomycotina</taxon>
        <taxon>Agaricomycetes</taxon>
        <taxon>Agaricomycetidae</taxon>
        <taxon>Agaricales</taxon>
        <taxon>Agaricineae</taxon>
        <taxon>Nidulariaceae</taxon>
        <taxon>Crucibulum</taxon>
    </lineage>
</organism>
<evidence type="ECO:0000256" key="1">
    <source>
        <dbReference type="SAM" id="MobiDB-lite"/>
    </source>
</evidence>
<name>A0A5C3LHK4_9AGAR</name>
<evidence type="ECO:0000259" key="2">
    <source>
        <dbReference type="Pfam" id="PF12110"/>
    </source>
</evidence>